<evidence type="ECO:0000256" key="2">
    <source>
        <dbReference type="ARBA" id="ARBA00022490"/>
    </source>
</evidence>
<dbReference type="GO" id="GO:0005875">
    <property type="term" value="C:microtubule associated complex"/>
    <property type="evidence" value="ECO:0007669"/>
    <property type="project" value="TreeGrafter"/>
</dbReference>
<feature type="domain" description="Kinesin motor" evidence="9">
    <location>
        <begin position="1"/>
        <end position="155"/>
    </location>
</feature>
<evidence type="ECO:0000259" key="9">
    <source>
        <dbReference type="PROSITE" id="PS50067"/>
    </source>
</evidence>
<evidence type="ECO:0000256" key="1">
    <source>
        <dbReference type="ARBA" id="ARBA00004245"/>
    </source>
</evidence>
<reference evidence="10 11" key="1">
    <citation type="journal article" date="2014" name="Nat. Commun.">
        <title>The rainbow trout genome provides novel insights into evolution after whole-genome duplication in vertebrates.</title>
        <authorList>
            <person name="Berthelot C."/>
            <person name="Brunet F."/>
            <person name="Chalopin D."/>
            <person name="Juanchich A."/>
            <person name="Bernard M."/>
            <person name="Noel B."/>
            <person name="Bento P."/>
            <person name="Da Silva C."/>
            <person name="Labadie K."/>
            <person name="Alberti A."/>
            <person name="Aury J.M."/>
            <person name="Louis A."/>
            <person name="Dehais P."/>
            <person name="Bardou P."/>
            <person name="Montfort J."/>
            <person name="Klopp C."/>
            <person name="Cabau C."/>
            <person name="Gaspin C."/>
            <person name="Thorgaard G.H."/>
            <person name="Boussaha M."/>
            <person name="Quillet E."/>
            <person name="Guyomard R."/>
            <person name="Galiana D."/>
            <person name="Bobe J."/>
            <person name="Volff J.N."/>
            <person name="Genet C."/>
            <person name="Wincker P."/>
            <person name="Jaillon O."/>
            <person name="Roest Crollius H."/>
            <person name="Guiguen Y."/>
        </authorList>
    </citation>
    <scope>NUCLEOTIDE SEQUENCE [LARGE SCALE GENOMIC DNA]</scope>
</reference>
<organism evidence="10 11">
    <name type="scientific">Oncorhynchus mykiss</name>
    <name type="common">Rainbow trout</name>
    <name type="synonym">Salmo gairdneri</name>
    <dbReference type="NCBI Taxonomy" id="8022"/>
    <lineage>
        <taxon>Eukaryota</taxon>
        <taxon>Metazoa</taxon>
        <taxon>Chordata</taxon>
        <taxon>Craniata</taxon>
        <taxon>Vertebrata</taxon>
        <taxon>Euteleostomi</taxon>
        <taxon>Actinopterygii</taxon>
        <taxon>Neopterygii</taxon>
        <taxon>Teleostei</taxon>
        <taxon>Protacanthopterygii</taxon>
        <taxon>Salmoniformes</taxon>
        <taxon>Salmonidae</taxon>
        <taxon>Salmoninae</taxon>
        <taxon>Oncorhynchus</taxon>
    </lineage>
</organism>
<keyword evidence="5" id="KW-0175">Coiled coil</keyword>
<dbReference type="GO" id="GO:0003777">
    <property type="term" value="F:microtubule motor activity"/>
    <property type="evidence" value="ECO:0007669"/>
    <property type="project" value="InterPro"/>
</dbReference>
<keyword evidence="4" id="KW-0067">ATP-binding</keyword>
<keyword evidence="6" id="KW-0206">Cytoskeleton</keyword>
<dbReference type="GO" id="GO:0051231">
    <property type="term" value="P:spindle elongation"/>
    <property type="evidence" value="ECO:0007669"/>
    <property type="project" value="TreeGrafter"/>
</dbReference>
<gene>
    <name evidence="10" type="ORF">GSONMT00062911001</name>
</gene>
<dbReference type="InterPro" id="IPR027417">
    <property type="entry name" value="P-loop_NTPase"/>
</dbReference>
<feature type="region of interest" description="Disordered" evidence="8">
    <location>
        <begin position="196"/>
        <end position="219"/>
    </location>
</feature>
<dbReference type="InterPro" id="IPR036961">
    <property type="entry name" value="Kinesin_motor_dom_sf"/>
</dbReference>
<protein>
    <recommendedName>
        <fullName evidence="9">Kinesin motor domain-containing protein</fullName>
    </recommendedName>
</protein>
<dbReference type="PaxDb" id="8022-A0A060XZR6"/>
<dbReference type="GO" id="GO:0007052">
    <property type="term" value="P:mitotic spindle organization"/>
    <property type="evidence" value="ECO:0007669"/>
    <property type="project" value="TreeGrafter"/>
</dbReference>
<comment type="similarity">
    <text evidence="7">Belongs to the TRAFAC class myosin-kinesin ATPase superfamily. Kinesin family.</text>
</comment>
<name>A0A060XZR6_ONCMY</name>
<evidence type="ECO:0000313" key="10">
    <source>
        <dbReference type="EMBL" id="CDQ82634.1"/>
    </source>
</evidence>
<accession>A0A060XZR6</accession>
<dbReference type="InterPro" id="IPR027640">
    <property type="entry name" value="Kinesin-like_fam"/>
</dbReference>
<dbReference type="SUPFAM" id="SSF52540">
    <property type="entry name" value="P-loop containing nucleoside triphosphate hydrolases"/>
    <property type="match status" value="1"/>
</dbReference>
<dbReference type="PRINTS" id="PR00380">
    <property type="entry name" value="KINESINHEAVY"/>
</dbReference>
<dbReference type="EMBL" id="FR906012">
    <property type="protein sequence ID" value="CDQ82634.1"/>
    <property type="molecule type" value="Genomic_DNA"/>
</dbReference>
<keyword evidence="3" id="KW-0547">Nucleotide-binding</keyword>
<dbReference type="SMART" id="SM00129">
    <property type="entry name" value="KISc"/>
    <property type="match status" value="1"/>
</dbReference>
<proteinExistence type="inferred from homology"/>
<sequence length="330" mass="36585">MTPLHKVVARETVNTSAEELLSVLEAGNALKHTGPSQMNGRSSRSHAIVTLQLTKDDHDNGSLRSSKLHLVNLSGSERAARTRNTGLLVLGNVILALSNPHFPIAATTMCRTPRIVRDSLGGSAHTLIVACVSPSHHSFAETLSVLQFASWPCYVKNQPGLCPARACFGWQPGEARVGELEHEVQTLREALREKDKTRRGIALSDSTKQATQEERDERGAALVEESQYRCLAQDAAFLLEKLQNSTRSPALQQRLQEWLERHRELSHSGHTGYQQPVGGAGDESQQITILQLRRELKNCQSLSHSPFFHQDTLAIDKQVFDLRESELEQV</sequence>
<dbReference type="PROSITE" id="PS50067">
    <property type="entry name" value="KINESIN_MOTOR_2"/>
    <property type="match status" value="1"/>
</dbReference>
<evidence type="ECO:0000256" key="5">
    <source>
        <dbReference type="ARBA" id="ARBA00023054"/>
    </source>
</evidence>
<dbReference type="PANTHER" id="PTHR47969:SF15">
    <property type="entry name" value="CHROMOSOME-ASSOCIATED KINESIN KIF4A-RELATED"/>
    <property type="match status" value="1"/>
</dbReference>
<evidence type="ECO:0000256" key="8">
    <source>
        <dbReference type="SAM" id="MobiDB-lite"/>
    </source>
</evidence>
<evidence type="ECO:0000256" key="6">
    <source>
        <dbReference type="ARBA" id="ARBA00023212"/>
    </source>
</evidence>
<evidence type="ECO:0000313" key="11">
    <source>
        <dbReference type="Proteomes" id="UP000193380"/>
    </source>
</evidence>
<evidence type="ECO:0000256" key="4">
    <source>
        <dbReference type="ARBA" id="ARBA00022840"/>
    </source>
</evidence>
<dbReference type="PANTHER" id="PTHR47969">
    <property type="entry name" value="CHROMOSOME-ASSOCIATED KINESIN KIF4A-RELATED"/>
    <property type="match status" value="1"/>
</dbReference>
<evidence type="ECO:0000256" key="3">
    <source>
        <dbReference type="ARBA" id="ARBA00022741"/>
    </source>
</evidence>
<dbReference type="Pfam" id="PF00225">
    <property type="entry name" value="Kinesin"/>
    <property type="match status" value="1"/>
</dbReference>
<dbReference type="GO" id="GO:0007018">
    <property type="term" value="P:microtubule-based movement"/>
    <property type="evidence" value="ECO:0007669"/>
    <property type="project" value="InterPro"/>
</dbReference>
<dbReference type="InterPro" id="IPR001752">
    <property type="entry name" value="Kinesin_motor_dom"/>
</dbReference>
<dbReference type="STRING" id="8022.A0A060XZR6"/>
<dbReference type="Proteomes" id="UP000193380">
    <property type="component" value="Chromosome 11"/>
</dbReference>
<comment type="caution">
    <text evidence="7">Lacks conserved residue(s) required for the propagation of feature annotation.</text>
</comment>
<dbReference type="Gene3D" id="3.40.850.10">
    <property type="entry name" value="Kinesin motor domain"/>
    <property type="match status" value="1"/>
</dbReference>
<dbReference type="GO" id="GO:0008017">
    <property type="term" value="F:microtubule binding"/>
    <property type="evidence" value="ECO:0007669"/>
    <property type="project" value="InterPro"/>
</dbReference>
<dbReference type="AlphaFoldDB" id="A0A060XZR6"/>
<comment type="subcellular location">
    <subcellularLocation>
        <location evidence="1">Cytoplasm</location>
        <location evidence="1">Cytoskeleton</location>
    </subcellularLocation>
</comment>
<keyword evidence="2" id="KW-0963">Cytoplasm</keyword>
<evidence type="ECO:0000256" key="7">
    <source>
        <dbReference type="PROSITE-ProRule" id="PRU00283"/>
    </source>
</evidence>
<dbReference type="GO" id="GO:0005524">
    <property type="term" value="F:ATP binding"/>
    <property type="evidence" value="ECO:0007669"/>
    <property type="project" value="UniProtKB-KW"/>
</dbReference>